<evidence type="ECO:0000313" key="2">
    <source>
        <dbReference type="Proteomes" id="UP001055153"/>
    </source>
</evidence>
<reference evidence="1" key="1">
    <citation type="journal article" date="2021" name="Front. Microbiol.">
        <title>Comprehensive Comparative Genomics and Phenotyping of Methylobacterium Species.</title>
        <authorList>
            <person name="Alessa O."/>
            <person name="Ogura Y."/>
            <person name="Fujitani Y."/>
            <person name="Takami H."/>
            <person name="Hayashi T."/>
            <person name="Sahin N."/>
            <person name="Tani A."/>
        </authorList>
    </citation>
    <scope>NUCLEOTIDE SEQUENCE</scope>
    <source>
        <strain evidence="1">DSM 17168</strain>
    </source>
</reference>
<comment type="caution">
    <text evidence="1">The sequence shown here is derived from an EMBL/GenBank/DDBJ whole genome shotgun (WGS) entry which is preliminary data.</text>
</comment>
<protein>
    <recommendedName>
        <fullName evidence="3">Cell division protein FtsK</fullName>
    </recommendedName>
</protein>
<dbReference type="RefSeq" id="WP_238240832.1">
    <property type="nucleotide sequence ID" value="NZ_BPQQ01000077.1"/>
</dbReference>
<dbReference type="EMBL" id="BPQQ01000077">
    <property type="protein sequence ID" value="GJE03436.1"/>
    <property type="molecule type" value="Genomic_DNA"/>
</dbReference>
<proteinExistence type="predicted"/>
<dbReference type="Proteomes" id="UP001055153">
    <property type="component" value="Unassembled WGS sequence"/>
</dbReference>
<organism evidence="1 2">
    <name type="scientific">Methylobacterium isbiliense</name>
    <dbReference type="NCBI Taxonomy" id="315478"/>
    <lineage>
        <taxon>Bacteria</taxon>
        <taxon>Pseudomonadati</taxon>
        <taxon>Pseudomonadota</taxon>
        <taxon>Alphaproteobacteria</taxon>
        <taxon>Hyphomicrobiales</taxon>
        <taxon>Methylobacteriaceae</taxon>
        <taxon>Methylobacterium</taxon>
    </lineage>
</organism>
<sequence length="607" mass="63879">MIVYGDVRRHEETASAIDRVARAAAQAAGLPPGIGRHGTLATAFITAGELAQGIADAAFHEREADAPSPGEDAALALLMALARALWRSWETGFRETGFRETDLHEAGAPVPGLLAALAAAALPRDLVLKRAEGFAFYALYPESVAAAARASGFGADTRVIGIRSIGAPLGAMAAAALGARPPVTVRPVGHPYRRRLSLSPAIEAALAAPPGTTYAVVDEGPGLSGSSFGAVADHLEGRGVARERIVFFPSHSGAPGPQASAPHRARWAAARRCVVTVDDLVLRAPRPEHRLDTWLADLLGPLDGPPEDISGGAWRARFWPPAPHPPATCPAATWPPVDAQQERRKVVVRAGGRSWLAKFVGLGADGEAALARARRLAGAGFTPPVAGFRHGFLVERWMEEARPLVPGQVDPLRLAGRVGRYLAFRAEAFPAGPERGASLSDLVAMARHNAGTALGAEAGRWFDRWSPDALARLAAGMRPVETDNRLQPWEWLVLPDGGLLKADALDHHAAHDLIGCQDVAWDVVGAGIELALPPQARARLVAAVERGTGRAIAPDLLALLAPCYLAFRIGAGTMAAAAASPEEADRLARAAAADTERLRALLRQQTR</sequence>
<keyword evidence="2" id="KW-1185">Reference proteome</keyword>
<evidence type="ECO:0008006" key="3">
    <source>
        <dbReference type="Google" id="ProtNLM"/>
    </source>
</evidence>
<evidence type="ECO:0000313" key="1">
    <source>
        <dbReference type="EMBL" id="GJE03436.1"/>
    </source>
</evidence>
<gene>
    <name evidence="1" type="ORF">GMJLKIPL_5391</name>
</gene>
<accession>A0ABQ4SMB5</accession>
<reference evidence="1" key="2">
    <citation type="submission" date="2021-08" db="EMBL/GenBank/DDBJ databases">
        <authorList>
            <person name="Tani A."/>
            <person name="Ola A."/>
            <person name="Ogura Y."/>
            <person name="Katsura K."/>
            <person name="Hayashi T."/>
        </authorList>
    </citation>
    <scope>NUCLEOTIDE SEQUENCE</scope>
    <source>
        <strain evidence="1">DSM 17168</strain>
    </source>
</reference>
<name>A0ABQ4SMB5_9HYPH</name>